<protein>
    <recommendedName>
        <fullName evidence="7">Rhodopsin domain-containing protein</fullName>
    </recommendedName>
</protein>
<evidence type="ECO:0000256" key="5">
    <source>
        <dbReference type="ARBA" id="ARBA00038359"/>
    </source>
</evidence>
<keyword evidence="4 6" id="KW-0472">Membrane</keyword>
<dbReference type="InterPro" id="IPR049326">
    <property type="entry name" value="Rhodopsin_dom_fungi"/>
</dbReference>
<keyword evidence="9" id="KW-1185">Reference proteome</keyword>
<feature type="transmembrane region" description="Helical" evidence="6">
    <location>
        <begin position="95"/>
        <end position="118"/>
    </location>
</feature>
<evidence type="ECO:0000259" key="7">
    <source>
        <dbReference type="Pfam" id="PF20684"/>
    </source>
</evidence>
<feature type="transmembrane region" description="Helical" evidence="6">
    <location>
        <begin position="18"/>
        <end position="40"/>
    </location>
</feature>
<evidence type="ECO:0000313" key="8">
    <source>
        <dbReference type="EMBL" id="KAL1842971.1"/>
    </source>
</evidence>
<dbReference type="Proteomes" id="UP001586593">
    <property type="component" value="Unassembled WGS sequence"/>
</dbReference>
<comment type="caution">
    <text evidence="8">The sequence shown here is derived from an EMBL/GenBank/DDBJ whole genome shotgun (WGS) entry which is preliminary data.</text>
</comment>
<feature type="transmembrane region" description="Helical" evidence="6">
    <location>
        <begin position="130"/>
        <end position="160"/>
    </location>
</feature>
<accession>A0ABR3VPV0</accession>
<feature type="transmembrane region" description="Helical" evidence="6">
    <location>
        <begin position="172"/>
        <end position="196"/>
    </location>
</feature>
<evidence type="ECO:0000256" key="6">
    <source>
        <dbReference type="SAM" id="Phobius"/>
    </source>
</evidence>
<feature type="transmembrane region" description="Helical" evidence="6">
    <location>
        <begin position="52"/>
        <end position="75"/>
    </location>
</feature>
<dbReference type="Pfam" id="PF20684">
    <property type="entry name" value="Fung_rhodopsin"/>
    <property type="match status" value="1"/>
</dbReference>
<evidence type="ECO:0000256" key="4">
    <source>
        <dbReference type="ARBA" id="ARBA00023136"/>
    </source>
</evidence>
<keyword evidence="3 6" id="KW-1133">Transmembrane helix</keyword>
<evidence type="ECO:0000256" key="3">
    <source>
        <dbReference type="ARBA" id="ARBA00022989"/>
    </source>
</evidence>
<evidence type="ECO:0000256" key="1">
    <source>
        <dbReference type="ARBA" id="ARBA00004141"/>
    </source>
</evidence>
<sequence length="218" mass="24403">MPAAGEDPQLDAQSRVPLLVGLSVAFVAVSTVAVLLRLFTRYAVVRAPGTDDLTIAVAQFLSIGVSITTILQAKYALGRHVWVTNQTDQLKQLKAFFAGMLVYNLAQILTKLSFLFQYRRIFQDERTRRACLWLLMLLTAWGVAQEILVGFSCVPVSMFIPGHRAMCINSLVVWYLTSIMNIVTDFVVFMVPMPAIKNLQLQRKQKILVTSVFCLGFL</sequence>
<evidence type="ECO:0000313" key="9">
    <source>
        <dbReference type="Proteomes" id="UP001586593"/>
    </source>
</evidence>
<comment type="subcellular location">
    <subcellularLocation>
        <location evidence="1">Membrane</location>
        <topology evidence="1">Multi-pass membrane protein</topology>
    </subcellularLocation>
</comment>
<organism evidence="8 9">
    <name type="scientific">Phialemonium thermophilum</name>
    <dbReference type="NCBI Taxonomy" id="223376"/>
    <lineage>
        <taxon>Eukaryota</taxon>
        <taxon>Fungi</taxon>
        <taxon>Dikarya</taxon>
        <taxon>Ascomycota</taxon>
        <taxon>Pezizomycotina</taxon>
        <taxon>Sordariomycetes</taxon>
        <taxon>Sordariomycetidae</taxon>
        <taxon>Cephalothecales</taxon>
        <taxon>Cephalothecaceae</taxon>
        <taxon>Phialemonium</taxon>
    </lineage>
</organism>
<dbReference type="PANTHER" id="PTHR33048">
    <property type="entry name" value="PTH11-LIKE INTEGRAL MEMBRANE PROTEIN (AFU_ORTHOLOGUE AFUA_5G11245)"/>
    <property type="match status" value="1"/>
</dbReference>
<dbReference type="InterPro" id="IPR052337">
    <property type="entry name" value="SAT4-like"/>
</dbReference>
<gene>
    <name evidence="8" type="ORF">VTK73DRAFT_2950</name>
</gene>
<keyword evidence="2 6" id="KW-0812">Transmembrane</keyword>
<name>A0ABR3VPV0_9PEZI</name>
<evidence type="ECO:0000256" key="2">
    <source>
        <dbReference type="ARBA" id="ARBA00022692"/>
    </source>
</evidence>
<comment type="similarity">
    <text evidence="5">Belongs to the SAT4 family.</text>
</comment>
<proteinExistence type="inferred from homology"/>
<dbReference type="EMBL" id="JAZHXJ010001887">
    <property type="protein sequence ID" value="KAL1842971.1"/>
    <property type="molecule type" value="Genomic_DNA"/>
</dbReference>
<feature type="domain" description="Rhodopsin" evidence="7">
    <location>
        <begin position="36"/>
        <end position="217"/>
    </location>
</feature>
<reference evidence="8 9" key="1">
    <citation type="journal article" date="2024" name="Commun. Biol.">
        <title>Comparative genomic analysis of thermophilic fungi reveals convergent evolutionary adaptations and gene losses.</title>
        <authorList>
            <person name="Steindorff A.S."/>
            <person name="Aguilar-Pontes M.V."/>
            <person name="Robinson A.J."/>
            <person name="Andreopoulos B."/>
            <person name="LaButti K."/>
            <person name="Kuo A."/>
            <person name="Mondo S."/>
            <person name="Riley R."/>
            <person name="Otillar R."/>
            <person name="Haridas S."/>
            <person name="Lipzen A."/>
            <person name="Grimwood J."/>
            <person name="Schmutz J."/>
            <person name="Clum A."/>
            <person name="Reid I.D."/>
            <person name="Moisan M.C."/>
            <person name="Butler G."/>
            <person name="Nguyen T.T.M."/>
            <person name="Dewar K."/>
            <person name="Conant G."/>
            <person name="Drula E."/>
            <person name="Henrissat B."/>
            <person name="Hansel C."/>
            <person name="Singer S."/>
            <person name="Hutchinson M.I."/>
            <person name="de Vries R.P."/>
            <person name="Natvig D.O."/>
            <person name="Powell A.J."/>
            <person name="Tsang A."/>
            <person name="Grigoriev I.V."/>
        </authorList>
    </citation>
    <scope>NUCLEOTIDE SEQUENCE [LARGE SCALE GENOMIC DNA]</scope>
    <source>
        <strain evidence="8 9">ATCC 24622</strain>
    </source>
</reference>
<dbReference type="PANTHER" id="PTHR33048:SF47">
    <property type="entry name" value="INTEGRAL MEMBRANE PROTEIN-RELATED"/>
    <property type="match status" value="1"/>
</dbReference>